<evidence type="ECO:0000313" key="3">
    <source>
        <dbReference type="Proteomes" id="UP000676409"/>
    </source>
</evidence>
<dbReference type="EMBL" id="CP073078">
    <property type="protein sequence ID" value="QUD86048.1"/>
    <property type="molecule type" value="Genomic_DNA"/>
</dbReference>
<proteinExistence type="predicted"/>
<feature type="signal peptide" evidence="1">
    <location>
        <begin position="1"/>
        <end position="29"/>
    </location>
</feature>
<organism evidence="2 3">
    <name type="scientific">Phenylobacterium montanum</name>
    <dbReference type="NCBI Taxonomy" id="2823693"/>
    <lineage>
        <taxon>Bacteria</taxon>
        <taxon>Pseudomonadati</taxon>
        <taxon>Pseudomonadota</taxon>
        <taxon>Alphaproteobacteria</taxon>
        <taxon>Caulobacterales</taxon>
        <taxon>Caulobacteraceae</taxon>
        <taxon>Phenylobacterium</taxon>
    </lineage>
</organism>
<feature type="chain" id="PRO_5036779803" evidence="1">
    <location>
        <begin position="30"/>
        <end position="623"/>
    </location>
</feature>
<dbReference type="Proteomes" id="UP000676409">
    <property type="component" value="Chromosome"/>
</dbReference>
<keyword evidence="1" id="KW-0732">Signal</keyword>
<evidence type="ECO:0000313" key="2">
    <source>
        <dbReference type="EMBL" id="QUD86048.1"/>
    </source>
</evidence>
<accession>A0A975FWE7</accession>
<gene>
    <name evidence="2" type="ORF">KCG34_13130</name>
</gene>
<evidence type="ECO:0000256" key="1">
    <source>
        <dbReference type="SAM" id="SignalP"/>
    </source>
</evidence>
<name>A0A975FWE7_9CAUL</name>
<dbReference type="RefSeq" id="WP_211936100.1">
    <property type="nucleotide sequence ID" value="NZ_CP073078.1"/>
</dbReference>
<protein>
    <submittedName>
        <fullName evidence="2">Uncharacterized protein</fullName>
    </submittedName>
</protein>
<dbReference type="AlphaFoldDB" id="A0A975FWE7"/>
<reference evidence="2" key="1">
    <citation type="submission" date="2021-04" db="EMBL/GenBank/DDBJ databases">
        <title>The complete genome sequence of Caulobacter sp. S6.</title>
        <authorList>
            <person name="Tang Y."/>
            <person name="Ouyang W."/>
            <person name="Liu Q."/>
            <person name="Huang B."/>
            <person name="Guo Z."/>
            <person name="Lei P."/>
        </authorList>
    </citation>
    <scope>NUCLEOTIDE SEQUENCE</scope>
    <source>
        <strain evidence="2">S6</strain>
    </source>
</reference>
<dbReference type="KEGG" id="caul:KCG34_13130"/>
<keyword evidence="3" id="KW-1185">Reference proteome</keyword>
<sequence>MRANAAGSAWKITLLAGYSWCAAQSSACAGTASSQADSSGVATATCQSQTQTYFGTSLCLIKMADVPASDPVQFPAEAAFQDYYGYIDLQNYGSIQINDATVIDHVKGLIGVKDNSSILISIEIDRLSKGKSTAIATVPIYGYSVQNGNLQSGAALSLHSGIITPLFPLQSTDNIELHYKASIYHNINLDTLKANIAAIPAGSYGWLLSPISDALPSVANAINASIGQSYDIPIDVSLGYNSTQYAKARIYTQNNTGGGATATIDVILEHTKTLFKPYKAESYPRFDSTAQMQNLITLSSSGSTLSQVFKDVGVPVVGVQISSTKTTLGLGTAATDPASVVNNACQVIRDALSNPEYVVLTTYDRERVVYDYMSNANLTDGERQARCIQSNSWSSYGFDMKPFLLAGTQIVTQSSAQRTAKPMFIELQSGAAEGLKFNDYTNGILSVNQTASHDFKVSVQRKVLAGSGADNAWLNATCPGDDGTVCGLTNTVAFTALSKLKACAASVIFKNFDANDPAYSDYTVTQQNGTIEQSSASALIILKGVAQPMFVRMEFDPSSGNINSVTFKQRTKDEEQVRIETKDAANGTTVLQWGKFSGSPDGQTFFALDSVKNLSATPVIPCS</sequence>